<evidence type="ECO:0000313" key="6">
    <source>
        <dbReference type="EMBL" id="KIM92891.1"/>
    </source>
</evidence>
<dbReference type="HOGENOM" id="CLU_007426_5_0_1"/>
<dbReference type="OrthoDB" id="4934715at2759"/>
<dbReference type="Pfam" id="PF04082">
    <property type="entry name" value="Fungal_trans"/>
    <property type="match status" value="1"/>
</dbReference>
<protein>
    <recommendedName>
        <fullName evidence="5">Xylanolytic transcriptional activator regulatory domain-containing protein</fullName>
    </recommendedName>
</protein>
<dbReference type="GO" id="GO:0008270">
    <property type="term" value="F:zinc ion binding"/>
    <property type="evidence" value="ECO:0007669"/>
    <property type="project" value="InterPro"/>
</dbReference>
<name>A0A0C3GQW6_OIDMZ</name>
<evidence type="ECO:0000256" key="3">
    <source>
        <dbReference type="SAM" id="MobiDB-lite"/>
    </source>
</evidence>
<organism evidence="6 7">
    <name type="scientific">Oidiodendron maius (strain Zn)</name>
    <dbReference type="NCBI Taxonomy" id="913774"/>
    <lineage>
        <taxon>Eukaryota</taxon>
        <taxon>Fungi</taxon>
        <taxon>Dikarya</taxon>
        <taxon>Ascomycota</taxon>
        <taxon>Pezizomycotina</taxon>
        <taxon>Leotiomycetes</taxon>
        <taxon>Leotiomycetes incertae sedis</taxon>
        <taxon>Myxotrichaceae</taxon>
        <taxon>Oidiodendron</taxon>
    </lineage>
</organism>
<accession>A0A0C3GQW6</accession>
<dbReference type="FunCoup" id="A0A0C3GQW6">
    <property type="interactions" value="140"/>
</dbReference>
<dbReference type="GO" id="GO:0005634">
    <property type="term" value="C:nucleus"/>
    <property type="evidence" value="ECO:0007669"/>
    <property type="project" value="UniProtKB-SubCell"/>
</dbReference>
<keyword evidence="4" id="KW-1133">Transmembrane helix</keyword>
<dbReference type="Proteomes" id="UP000054321">
    <property type="component" value="Unassembled WGS sequence"/>
</dbReference>
<evidence type="ECO:0000313" key="7">
    <source>
        <dbReference type="Proteomes" id="UP000054321"/>
    </source>
</evidence>
<evidence type="ECO:0000259" key="5">
    <source>
        <dbReference type="SMART" id="SM00906"/>
    </source>
</evidence>
<dbReference type="EMBL" id="KN832903">
    <property type="protein sequence ID" value="KIM92891.1"/>
    <property type="molecule type" value="Genomic_DNA"/>
</dbReference>
<dbReference type="InterPro" id="IPR050613">
    <property type="entry name" value="Sec_Metabolite_Reg"/>
</dbReference>
<dbReference type="AlphaFoldDB" id="A0A0C3GQW6"/>
<dbReference type="CDD" id="cd12148">
    <property type="entry name" value="fungal_TF_MHR"/>
    <property type="match status" value="1"/>
</dbReference>
<keyword evidence="2" id="KW-0539">Nucleus</keyword>
<dbReference type="GO" id="GO:0003677">
    <property type="term" value="F:DNA binding"/>
    <property type="evidence" value="ECO:0007669"/>
    <property type="project" value="InterPro"/>
</dbReference>
<feature type="transmembrane region" description="Helical" evidence="4">
    <location>
        <begin position="180"/>
        <end position="202"/>
    </location>
</feature>
<feature type="compositionally biased region" description="Polar residues" evidence="3">
    <location>
        <begin position="35"/>
        <end position="53"/>
    </location>
</feature>
<keyword evidence="4" id="KW-0472">Membrane</keyword>
<sequence>MCEYPQGSGALNPPAQQINVISKLNHLESLIHSLRNGQSTASDSHTSHGQPSRQCRRESESPNMEGLPSTFGRLSLDYKEQSYVGSDHWVAIIDGIAELKTQFQDTHQPSVITDRTPNICGEDGPEIFHGHVRDVSREEIIASLPNKDIVDIFVTTYFSHRENVPIFLHEPTFRKEYQRFWLEINSTPIMWVGLLYCIMFFAARYQSSFESRGYGSAGELLMSPSLMQVQEYREKAVQCLHAGSYIKPGQYTVETLLLYFMTEHHHHTDAQFGNWILMGQITRIAMRLGLHRDPSHTSKVSPFNGEMRRRLWLAIVHIDLTTSSQMGLPRMIRESCYDTQEPLNLLDSDLDEEMTELPQPRPESVFTPTLYIKIRGKLLSIFAKVSDMTASIKSSSSYAEIWELDDELTQARSSIPIGLQLQSPSIYLAEEHAVWFYRLSIDAMFQHARCTLHRPYLIPARTNGQYAPSRNACIEAALALLRHQETLMMETMPGGHYEFCRWKVSSFWNHGMLLAATVLCVDLNRDIDDGLTGDRSELTDALRSAQRILLQSWSISADARKASTAIEVVLSKAGLVTEQNTAENTVPGQQAQHYFPQNTPLWSLEDFLGPDFPQFQPGVKSLLLFDQVRRLILIQDQTP</sequence>
<reference evidence="7" key="2">
    <citation type="submission" date="2015-01" db="EMBL/GenBank/DDBJ databases">
        <title>Evolutionary Origins and Diversification of the Mycorrhizal Mutualists.</title>
        <authorList>
            <consortium name="DOE Joint Genome Institute"/>
            <consortium name="Mycorrhizal Genomics Consortium"/>
            <person name="Kohler A."/>
            <person name="Kuo A."/>
            <person name="Nagy L.G."/>
            <person name="Floudas D."/>
            <person name="Copeland A."/>
            <person name="Barry K.W."/>
            <person name="Cichocki N."/>
            <person name="Veneault-Fourrey C."/>
            <person name="LaButti K."/>
            <person name="Lindquist E.A."/>
            <person name="Lipzen A."/>
            <person name="Lundell T."/>
            <person name="Morin E."/>
            <person name="Murat C."/>
            <person name="Riley R."/>
            <person name="Ohm R."/>
            <person name="Sun H."/>
            <person name="Tunlid A."/>
            <person name="Henrissat B."/>
            <person name="Grigoriev I.V."/>
            <person name="Hibbett D.S."/>
            <person name="Martin F."/>
        </authorList>
    </citation>
    <scope>NUCLEOTIDE SEQUENCE [LARGE SCALE GENOMIC DNA]</scope>
    <source>
        <strain evidence="7">Zn</strain>
    </source>
</reference>
<evidence type="ECO:0000256" key="2">
    <source>
        <dbReference type="ARBA" id="ARBA00023242"/>
    </source>
</evidence>
<dbReference type="InParanoid" id="A0A0C3GQW6"/>
<dbReference type="STRING" id="913774.A0A0C3GQW6"/>
<feature type="region of interest" description="Disordered" evidence="3">
    <location>
        <begin position="35"/>
        <end position="68"/>
    </location>
</feature>
<gene>
    <name evidence="6" type="ORF">OIDMADRAFT_36233</name>
</gene>
<keyword evidence="4" id="KW-0812">Transmembrane</keyword>
<dbReference type="SMART" id="SM00906">
    <property type="entry name" value="Fungal_trans"/>
    <property type="match status" value="1"/>
</dbReference>
<comment type="subcellular location">
    <subcellularLocation>
        <location evidence="1">Nucleus</location>
    </subcellularLocation>
</comment>
<evidence type="ECO:0000256" key="1">
    <source>
        <dbReference type="ARBA" id="ARBA00004123"/>
    </source>
</evidence>
<feature type="domain" description="Xylanolytic transcriptional activator regulatory" evidence="5">
    <location>
        <begin position="274"/>
        <end position="348"/>
    </location>
</feature>
<evidence type="ECO:0000256" key="4">
    <source>
        <dbReference type="SAM" id="Phobius"/>
    </source>
</evidence>
<proteinExistence type="predicted"/>
<dbReference type="PANTHER" id="PTHR31001">
    <property type="entry name" value="UNCHARACTERIZED TRANSCRIPTIONAL REGULATORY PROTEIN"/>
    <property type="match status" value="1"/>
</dbReference>
<dbReference type="InterPro" id="IPR007219">
    <property type="entry name" value="XnlR_reg_dom"/>
</dbReference>
<reference evidence="6 7" key="1">
    <citation type="submission" date="2014-04" db="EMBL/GenBank/DDBJ databases">
        <authorList>
            <consortium name="DOE Joint Genome Institute"/>
            <person name="Kuo A."/>
            <person name="Martino E."/>
            <person name="Perotto S."/>
            <person name="Kohler A."/>
            <person name="Nagy L.G."/>
            <person name="Floudas D."/>
            <person name="Copeland A."/>
            <person name="Barry K.W."/>
            <person name="Cichocki N."/>
            <person name="Veneault-Fourrey C."/>
            <person name="LaButti K."/>
            <person name="Lindquist E.A."/>
            <person name="Lipzen A."/>
            <person name="Lundell T."/>
            <person name="Morin E."/>
            <person name="Murat C."/>
            <person name="Sun H."/>
            <person name="Tunlid A."/>
            <person name="Henrissat B."/>
            <person name="Grigoriev I.V."/>
            <person name="Hibbett D.S."/>
            <person name="Martin F."/>
            <person name="Nordberg H.P."/>
            <person name="Cantor M.N."/>
            <person name="Hua S.X."/>
        </authorList>
    </citation>
    <scope>NUCLEOTIDE SEQUENCE [LARGE SCALE GENOMIC DNA]</scope>
    <source>
        <strain evidence="6 7">Zn</strain>
    </source>
</reference>
<keyword evidence="7" id="KW-1185">Reference proteome</keyword>
<dbReference type="GO" id="GO:0006351">
    <property type="term" value="P:DNA-templated transcription"/>
    <property type="evidence" value="ECO:0007669"/>
    <property type="project" value="InterPro"/>
</dbReference>
<dbReference type="PANTHER" id="PTHR31001:SF49">
    <property type="entry name" value="ZN(II)2CYS6 TRANSCRIPTION FACTOR (EUROFUNG)"/>
    <property type="match status" value="1"/>
</dbReference>